<evidence type="ECO:0000313" key="3">
    <source>
        <dbReference type="Proteomes" id="UP001235547"/>
    </source>
</evidence>
<sequence length="52" mass="5056">MFVAPLLVLVIDVEPLAAAAGLAADIAAAAVAAPNAPASISLRETPFAVALT</sequence>
<reference evidence="2 3" key="1">
    <citation type="submission" date="2023-03" db="EMBL/GenBank/DDBJ databases">
        <authorList>
            <person name="Kaur S."/>
            <person name="Espinosa-Saiz D."/>
            <person name="Velazquez E."/>
            <person name="Menendez E."/>
            <person name="diCenzo G.C."/>
        </authorList>
    </citation>
    <scope>NUCLEOTIDE SEQUENCE [LARGE SCALE GENOMIC DNA]</scope>
    <source>
        <strain evidence="2 3">LMG 27395</strain>
    </source>
</reference>
<keyword evidence="1" id="KW-0732">Signal</keyword>
<dbReference type="RefSeq" id="WP_280734194.1">
    <property type="nucleotide sequence ID" value="NZ_CP120368.1"/>
</dbReference>
<evidence type="ECO:0000256" key="1">
    <source>
        <dbReference type="SAM" id="SignalP"/>
    </source>
</evidence>
<protein>
    <submittedName>
        <fullName evidence="2">Uncharacterized protein</fullName>
    </submittedName>
</protein>
<keyword evidence="3" id="KW-1185">Reference proteome</keyword>
<feature type="signal peptide" evidence="1">
    <location>
        <begin position="1"/>
        <end position="19"/>
    </location>
</feature>
<organism evidence="2 3">
    <name type="scientific">Sinorhizobium numidicum</name>
    <dbReference type="NCBI Taxonomy" id="680248"/>
    <lineage>
        <taxon>Bacteria</taxon>
        <taxon>Pseudomonadati</taxon>
        <taxon>Pseudomonadota</taxon>
        <taxon>Alphaproteobacteria</taxon>
        <taxon>Hyphomicrobiales</taxon>
        <taxon>Rhizobiaceae</taxon>
        <taxon>Sinorhizobium/Ensifer group</taxon>
        <taxon>Sinorhizobium</taxon>
    </lineage>
</organism>
<gene>
    <name evidence="2" type="ORF">PYH38_005758</name>
</gene>
<dbReference type="EMBL" id="CP120371">
    <property type="protein sequence ID" value="WEX83380.1"/>
    <property type="molecule type" value="Genomic_DNA"/>
</dbReference>
<dbReference type="Proteomes" id="UP001235547">
    <property type="component" value="Chromosome 1"/>
</dbReference>
<name>A0ABY8D1G0_9HYPH</name>
<proteinExistence type="predicted"/>
<evidence type="ECO:0000313" key="2">
    <source>
        <dbReference type="EMBL" id="WEX83380.1"/>
    </source>
</evidence>
<feature type="chain" id="PRO_5047077120" evidence="1">
    <location>
        <begin position="20"/>
        <end position="52"/>
    </location>
</feature>
<accession>A0ABY8D1G0</accession>